<dbReference type="GO" id="GO:0048046">
    <property type="term" value="C:apoplast"/>
    <property type="evidence" value="ECO:0007669"/>
    <property type="project" value="UniProtKB-SubCell"/>
</dbReference>
<accession>A0AAV1C9S9</accession>
<dbReference type="InterPro" id="IPR004265">
    <property type="entry name" value="Dirigent"/>
</dbReference>
<evidence type="ECO:0000256" key="4">
    <source>
        <dbReference type="RuleBase" id="RU363099"/>
    </source>
</evidence>
<dbReference type="Proteomes" id="UP001161247">
    <property type="component" value="Chromosome 1"/>
</dbReference>
<evidence type="ECO:0000313" key="5">
    <source>
        <dbReference type="EMBL" id="CAI9091665.1"/>
    </source>
</evidence>
<protein>
    <recommendedName>
        <fullName evidence="4">Dirigent protein</fullName>
    </recommendedName>
</protein>
<dbReference type="GO" id="GO:0009699">
    <property type="term" value="P:phenylpropanoid biosynthetic process"/>
    <property type="evidence" value="ECO:0007669"/>
    <property type="project" value="UniProtKB-ARBA"/>
</dbReference>
<comment type="subcellular location">
    <subcellularLocation>
        <location evidence="4">Secreted</location>
        <location evidence="4">Extracellular space</location>
        <location evidence="4">Apoplast</location>
    </subcellularLocation>
</comment>
<keyword evidence="6" id="KW-1185">Reference proteome</keyword>
<comment type="similarity">
    <text evidence="1 4">Belongs to the plant dirigent protein family.</text>
</comment>
<dbReference type="PANTHER" id="PTHR21495">
    <property type="entry name" value="NUCLEOPORIN-RELATED"/>
    <property type="match status" value="1"/>
</dbReference>
<dbReference type="InterPro" id="IPR044859">
    <property type="entry name" value="Allene_oxi_cyc_Dirigent"/>
</dbReference>
<evidence type="ECO:0000256" key="2">
    <source>
        <dbReference type="ARBA" id="ARBA00011738"/>
    </source>
</evidence>
<reference evidence="5" key="1">
    <citation type="submission" date="2023-03" db="EMBL/GenBank/DDBJ databases">
        <authorList>
            <person name="Julca I."/>
        </authorList>
    </citation>
    <scope>NUCLEOTIDE SEQUENCE</scope>
</reference>
<dbReference type="AlphaFoldDB" id="A0AAV1C9S9"/>
<gene>
    <name evidence="5" type="ORF">OLC1_LOCUS3540</name>
</gene>
<sequence length="178" mass="19599">MNMAPLGGGIPDDQSPGAVAEWFEKVADHLQPKLSKLHFYLHNNFTGNKTTVVQVAQANSTSTSPTRFGQVLVLDGLLTVTPDVNSKEIGRVQGLFVFTSQEELDFSTTLTFVFSDGKYRGSSLQLIGWSPFEKQYREFPLVGGSGDLRLAQGIGTFQTLARDAASETLQVDFIFFHY</sequence>
<organism evidence="5 6">
    <name type="scientific">Oldenlandia corymbosa var. corymbosa</name>
    <dbReference type="NCBI Taxonomy" id="529605"/>
    <lineage>
        <taxon>Eukaryota</taxon>
        <taxon>Viridiplantae</taxon>
        <taxon>Streptophyta</taxon>
        <taxon>Embryophyta</taxon>
        <taxon>Tracheophyta</taxon>
        <taxon>Spermatophyta</taxon>
        <taxon>Magnoliopsida</taxon>
        <taxon>eudicotyledons</taxon>
        <taxon>Gunneridae</taxon>
        <taxon>Pentapetalae</taxon>
        <taxon>asterids</taxon>
        <taxon>lamiids</taxon>
        <taxon>Gentianales</taxon>
        <taxon>Rubiaceae</taxon>
        <taxon>Rubioideae</taxon>
        <taxon>Spermacoceae</taxon>
        <taxon>Hedyotis-Oldenlandia complex</taxon>
        <taxon>Oldenlandia</taxon>
    </lineage>
</organism>
<evidence type="ECO:0000256" key="1">
    <source>
        <dbReference type="ARBA" id="ARBA00010746"/>
    </source>
</evidence>
<dbReference type="Pfam" id="PF03018">
    <property type="entry name" value="Dirigent"/>
    <property type="match status" value="1"/>
</dbReference>
<comment type="function">
    <text evidence="4">Dirigent proteins impart stereoselectivity on the phenoxy radical-coupling reaction, yielding optically active lignans from two molecules of coniferyl alcohol in the biosynthesis of lignans, flavonolignans, and alkaloids and thus plays a central role in plant secondary metabolism.</text>
</comment>
<comment type="subunit">
    <text evidence="2 4">Homodimer.</text>
</comment>
<dbReference type="Gene3D" id="2.40.480.10">
    <property type="entry name" value="Allene oxide cyclase-like"/>
    <property type="match status" value="1"/>
</dbReference>
<proteinExistence type="inferred from homology"/>
<keyword evidence="3 4" id="KW-0964">Secreted</keyword>
<name>A0AAV1C9S9_OLDCO</name>
<dbReference type="EMBL" id="OX459118">
    <property type="protein sequence ID" value="CAI9091665.1"/>
    <property type="molecule type" value="Genomic_DNA"/>
</dbReference>
<evidence type="ECO:0000256" key="3">
    <source>
        <dbReference type="ARBA" id="ARBA00022525"/>
    </source>
</evidence>
<keyword evidence="4" id="KW-0052">Apoplast</keyword>
<evidence type="ECO:0000313" key="6">
    <source>
        <dbReference type="Proteomes" id="UP001161247"/>
    </source>
</evidence>